<dbReference type="EMBL" id="JBIUWZ010000004">
    <property type="protein sequence ID" value="MFJ2677423.1"/>
    <property type="molecule type" value="Genomic_DNA"/>
</dbReference>
<gene>
    <name evidence="2" type="ORF">ACIOWJ_04845</name>
</gene>
<evidence type="ECO:0000313" key="2">
    <source>
        <dbReference type="EMBL" id="MFJ2677423.1"/>
    </source>
</evidence>
<organism evidence="2 3">
    <name type="scientific">Pseudomonas sivasensis</name>
    <dbReference type="NCBI Taxonomy" id="1880678"/>
    <lineage>
        <taxon>Bacteria</taxon>
        <taxon>Pseudomonadati</taxon>
        <taxon>Pseudomonadota</taxon>
        <taxon>Gammaproteobacteria</taxon>
        <taxon>Pseudomonadales</taxon>
        <taxon>Pseudomonadaceae</taxon>
        <taxon>Pseudomonas</taxon>
    </lineage>
</organism>
<evidence type="ECO:0000256" key="1">
    <source>
        <dbReference type="SAM" id="SignalP"/>
    </source>
</evidence>
<reference evidence="2 3" key="1">
    <citation type="submission" date="2024-10" db="EMBL/GenBank/DDBJ databases">
        <title>The Natural Products Discovery Center: Release of the First 8490 Sequenced Strains for Exploring Actinobacteria Biosynthetic Diversity.</title>
        <authorList>
            <person name="Kalkreuter E."/>
            <person name="Kautsar S.A."/>
            <person name="Yang D."/>
            <person name="Bader C.D."/>
            <person name="Teijaro C.N."/>
            <person name="Fluegel L."/>
            <person name="Davis C.M."/>
            <person name="Simpson J.R."/>
            <person name="Lauterbach L."/>
            <person name="Steele A.D."/>
            <person name="Gui C."/>
            <person name="Meng S."/>
            <person name="Li G."/>
            <person name="Viehrig K."/>
            <person name="Ye F."/>
            <person name="Su P."/>
            <person name="Kiefer A.F."/>
            <person name="Nichols A."/>
            <person name="Cepeda A.J."/>
            <person name="Yan W."/>
            <person name="Fan B."/>
            <person name="Jiang Y."/>
            <person name="Adhikari A."/>
            <person name="Zheng C.-J."/>
            <person name="Schuster L."/>
            <person name="Cowan T.M."/>
            <person name="Smanski M.J."/>
            <person name="Chevrette M.G."/>
            <person name="De Carvalho L.P.S."/>
            <person name="Shen B."/>
        </authorList>
    </citation>
    <scope>NUCLEOTIDE SEQUENCE [LARGE SCALE GENOMIC DNA]</scope>
    <source>
        <strain evidence="2 3">NPDC087581</strain>
    </source>
</reference>
<dbReference type="Proteomes" id="UP001617213">
    <property type="component" value="Unassembled WGS sequence"/>
</dbReference>
<dbReference type="InterPro" id="IPR012661">
    <property type="entry name" value="CHP02448"/>
</dbReference>
<protein>
    <submittedName>
        <fullName evidence="2">DUF2388 domain-containing protein</fullName>
    </submittedName>
</protein>
<comment type="caution">
    <text evidence="2">The sequence shown here is derived from an EMBL/GenBank/DDBJ whole genome shotgun (WGS) entry which is preliminary data.</text>
</comment>
<feature type="signal peptide" evidence="1">
    <location>
        <begin position="1"/>
        <end position="21"/>
    </location>
</feature>
<feature type="chain" id="PRO_5046992535" evidence="1">
    <location>
        <begin position="22"/>
        <end position="108"/>
    </location>
</feature>
<proteinExistence type="predicted"/>
<dbReference type="Pfam" id="PF09498">
    <property type="entry name" value="DUF2388"/>
    <property type="match status" value="1"/>
</dbReference>
<keyword evidence="3" id="KW-1185">Reference proteome</keyword>
<dbReference type="RefSeq" id="WP_181644208.1">
    <property type="nucleotide sequence ID" value="NZ_CAXAPQ010000013.1"/>
</dbReference>
<accession>A0ABW8DV01</accession>
<sequence length="108" mass="11678">MDSWKAATIAGLALFATQAMAGEIKKPGDRAMFWTTSGPTFFSSFASDATSHPSKYFGAAKADALAFIGSEGEIRGAQFEQASRYYHSTYSPPFMPDMQLAQVIATTY</sequence>
<name>A0ABW8DV01_9PSED</name>
<evidence type="ECO:0000313" key="3">
    <source>
        <dbReference type="Proteomes" id="UP001617213"/>
    </source>
</evidence>
<keyword evidence="1" id="KW-0732">Signal</keyword>